<dbReference type="PANTHER" id="PTHR37299">
    <property type="entry name" value="TRANSCRIPTIONAL REGULATOR-RELATED"/>
    <property type="match status" value="1"/>
</dbReference>
<dbReference type="Pfam" id="PF04397">
    <property type="entry name" value="LytTR"/>
    <property type="match status" value="1"/>
</dbReference>
<dbReference type="RefSeq" id="WP_242936933.1">
    <property type="nucleotide sequence ID" value="NZ_CP094326.1"/>
</dbReference>
<feature type="modified residue" description="4-aspartylphosphate" evidence="1">
    <location>
        <position position="55"/>
    </location>
</feature>
<keyword evidence="4" id="KW-0238">DNA-binding</keyword>
<dbReference type="InterPro" id="IPR007492">
    <property type="entry name" value="LytTR_DNA-bd_dom"/>
</dbReference>
<dbReference type="Pfam" id="PF00072">
    <property type="entry name" value="Response_reg"/>
    <property type="match status" value="1"/>
</dbReference>
<evidence type="ECO:0000259" key="3">
    <source>
        <dbReference type="PROSITE" id="PS50930"/>
    </source>
</evidence>
<accession>A0ABY3YL30</accession>
<evidence type="ECO:0000313" key="4">
    <source>
        <dbReference type="EMBL" id="UNY98527.1"/>
    </source>
</evidence>
<proteinExistence type="predicted"/>
<dbReference type="GO" id="GO:0003677">
    <property type="term" value="F:DNA binding"/>
    <property type="evidence" value="ECO:0007669"/>
    <property type="project" value="UniProtKB-KW"/>
</dbReference>
<protein>
    <submittedName>
        <fullName evidence="4">LytTR family DNA-binding domain-containing protein</fullName>
    </submittedName>
</protein>
<dbReference type="InterPro" id="IPR046947">
    <property type="entry name" value="LytR-like"/>
</dbReference>
<keyword evidence="1" id="KW-0597">Phosphoprotein</keyword>
<dbReference type="PROSITE" id="PS50930">
    <property type="entry name" value="HTH_LYTTR"/>
    <property type="match status" value="1"/>
</dbReference>
<dbReference type="Proteomes" id="UP000829476">
    <property type="component" value="Chromosome"/>
</dbReference>
<dbReference type="EMBL" id="CP094326">
    <property type="protein sequence ID" value="UNY98527.1"/>
    <property type="molecule type" value="Genomic_DNA"/>
</dbReference>
<dbReference type="SUPFAM" id="SSF52172">
    <property type="entry name" value="CheY-like"/>
    <property type="match status" value="1"/>
</dbReference>
<keyword evidence="5" id="KW-1185">Reference proteome</keyword>
<dbReference type="Gene3D" id="2.40.50.1020">
    <property type="entry name" value="LytTr DNA-binding domain"/>
    <property type="match status" value="1"/>
</dbReference>
<dbReference type="PROSITE" id="PS50110">
    <property type="entry name" value="RESPONSE_REGULATORY"/>
    <property type="match status" value="1"/>
</dbReference>
<feature type="domain" description="Response regulatory" evidence="2">
    <location>
        <begin position="2"/>
        <end position="115"/>
    </location>
</feature>
<dbReference type="InterPro" id="IPR001789">
    <property type="entry name" value="Sig_transdc_resp-reg_receiver"/>
</dbReference>
<dbReference type="InterPro" id="IPR011006">
    <property type="entry name" value="CheY-like_superfamily"/>
</dbReference>
<name>A0ABY3YL30_9FLAO</name>
<dbReference type="Gene3D" id="3.40.50.2300">
    <property type="match status" value="1"/>
</dbReference>
<evidence type="ECO:0000256" key="1">
    <source>
        <dbReference type="PROSITE-ProRule" id="PRU00169"/>
    </source>
</evidence>
<gene>
    <name evidence="4" type="ORF">MQE36_15785</name>
</gene>
<evidence type="ECO:0000259" key="2">
    <source>
        <dbReference type="PROSITE" id="PS50110"/>
    </source>
</evidence>
<reference evidence="4 5" key="1">
    <citation type="journal article" date="2018" name="Int. J. Syst. Evol. Microbiol.">
        <title>Zhouia spongiae sp. nov., isolated from a marine sponge.</title>
        <authorList>
            <person name="Zhuang L."/>
            <person name="Lin B."/>
            <person name="Qin F."/>
            <person name="Luo L."/>
        </authorList>
    </citation>
    <scope>NUCLEOTIDE SEQUENCE [LARGE SCALE GENOMIC DNA]</scope>
    <source>
        <strain evidence="4 5">HN-Y44</strain>
    </source>
</reference>
<organism evidence="4 5">
    <name type="scientific">Zhouia spongiae</name>
    <dbReference type="NCBI Taxonomy" id="2202721"/>
    <lineage>
        <taxon>Bacteria</taxon>
        <taxon>Pseudomonadati</taxon>
        <taxon>Bacteroidota</taxon>
        <taxon>Flavobacteriia</taxon>
        <taxon>Flavobacteriales</taxon>
        <taxon>Flavobacteriaceae</taxon>
        <taxon>Zhouia</taxon>
    </lineage>
</organism>
<evidence type="ECO:0000313" key="5">
    <source>
        <dbReference type="Proteomes" id="UP000829476"/>
    </source>
</evidence>
<dbReference type="SMART" id="SM00448">
    <property type="entry name" value="REC"/>
    <property type="match status" value="1"/>
</dbReference>
<dbReference type="SMART" id="SM00850">
    <property type="entry name" value="LytTR"/>
    <property type="match status" value="1"/>
</dbReference>
<dbReference type="PANTHER" id="PTHR37299:SF1">
    <property type="entry name" value="STAGE 0 SPORULATION PROTEIN A HOMOLOG"/>
    <property type="match status" value="1"/>
</dbReference>
<sequence>MDVVIVEDEDLAANYLKKELFEQEVVQINSTLCISTVKEAIAYLKVHTPDLVFLDINLADGNSMEIFNSVKITAPVIFTTAYDAYAIQAFKHFTIDYLLKPFDSADLRRALQKLKQIRRISNDKLQELEQFLLTRREDYQKRFLVHKGHQLISLEVENIAFFYGSGKHLFIHSQADESYLYNDTVRDIVEKLDPDQFFKVNRNYIVNYNAVDRILRHSASKLELILKQKVPDNDQIFVSKNEVAKFKEWLDR</sequence>
<feature type="domain" description="HTH LytTR-type" evidence="3">
    <location>
        <begin position="143"/>
        <end position="252"/>
    </location>
</feature>